<feature type="region of interest" description="Disordered" evidence="2">
    <location>
        <begin position="127"/>
        <end position="146"/>
    </location>
</feature>
<proteinExistence type="predicted"/>
<dbReference type="PANTHER" id="PTHR14554">
    <property type="entry name" value="GENE, 49416-RELATED"/>
    <property type="match status" value="1"/>
</dbReference>
<dbReference type="Ensembl" id="ENSMALT00000010659.1">
    <property type="protein sequence ID" value="ENSMALP00000010436.1"/>
    <property type="gene ID" value="ENSMALG00000007430.1"/>
</dbReference>
<dbReference type="Proteomes" id="UP000261600">
    <property type="component" value="Unplaced"/>
</dbReference>
<evidence type="ECO:0000313" key="4">
    <source>
        <dbReference type="Proteomes" id="UP000261600"/>
    </source>
</evidence>
<dbReference type="Pfam" id="PF17719">
    <property type="entry name" value="DUF5564"/>
    <property type="match status" value="1"/>
</dbReference>
<dbReference type="InterPro" id="IPR037691">
    <property type="entry name" value="C11orf98"/>
</dbReference>
<accession>A0A3Q3QDU0</accession>
<reference evidence="3" key="2">
    <citation type="submission" date="2025-09" db="UniProtKB">
        <authorList>
            <consortium name="Ensembl"/>
        </authorList>
    </citation>
    <scope>IDENTIFICATION</scope>
</reference>
<reference evidence="3" key="1">
    <citation type="submission" date="2025-08" db="UniProtKB">
        <authorList>
            <consortium name="Ensembl"/>
        </authorList>
    </citation>
    <scope>IDENTIFICATION</scope>
</reference>
<evidence type="ECO:0000256" key="2">
    <source>
        <dbReference type="SAM" id="MobiDB-lite"/>
    </source>
</evidence>
<sequence>MCEHRHGSFSREDIQTKNCKKLWFRSLELGKKLFKRRRVLKTVKKKKKKKKKQHQIVGAVVDQGLITVHHLKKRRLSPRANITLSGKKKEEELKQLQQLQQEKASMEVSSVEPAAPPLKTLDFASALSKKKKGAGSQQDVEMADVE</sequence>
<organism evidence="3 4">
    <name type="scientific">Monopterus albus</name>
    <name type="common">Swamp eel</name>
    <dbReference type="NCBI Taxonomy" id="43700"/>
    <lineage>
        <taxon>Eukaryota</taxon>
        <taxon>Metazoa</taxon>
        <taxon>Chordata</taxon>
        <taxon>Craniata</taxon>
        <taxon>Vertebrata</taxon>
        <taxon>Euteleostomi</taxon>
        <taxon>Actinopterygii</taxon>
        <taxon>Neopterygii</taxon>
        <taxon>Teleostei</taxon>
        <taxon>Neoteleostei</taxon>
        <taxon>Acanthomorphata</taxon>
        <taxon>Anabantaria</taxon>
        <taxon>Synbranchiformes</taxon>
        <taxon>Synbranchidae</taxon>
        <taxon>Monopterus</taxon>
    </lineage>
</organism>
<keyword evidence="4" id="KW-1185">Reference proteome</keyword>
<evidence type="ECO:0000313" key="3">
    <source>
        <dbReference type="Ensembl" id="ENSMALP00000010436.1"/>
    </source>
</evidence>
<name>A0A3Q3QDU0_MONAL</name>
<dbReference type="AlphaFoldDB" id="A0A3Q3QDU0"/>
<evidence type="ECO:0000256" key="1">
    <source>
        <dbReference type="SAM" id="Coils"/>
    </source>
</evidence>
<keyword evidence="1" id="KW-0175">Coiled coil</keyword>
<dbReference type="PANTHER" id="PTHR14554:SF1">
    <property type="entry name" value="CHROMOSOME 11 OPEN READING FRAME 98"/>
    <property type="match status" value="1"/>
</dbReference>
<feature type="coiled-coil region" evidence="1">
    <location>
        <begin position="82"/>
        <end position="109"/>
    </location>
</feature>
<protein>
    <submittedName>
        <fullName evidence="3">Uncharacterized protein</fullName>
    </submittedName>
</protein>